<dbReference type="AlphaFoldDB" id="W4GA47"/>
<gene>
    <name evidence="1" type="ORF">H257_09682</name>
</gene>
<dbReference type="GeneID" id="20811678"/>
<name>W4GA47_APHAT</name>
<sequence length="155" mass="17280">MERVRVHCVSSAVAVNDQLETRRSRVLAVDGVVTYANVCLESVLVVYVIAYTNTNTATNTASNTYVNTSGDVITNGRSNTSNATYTTNDTAKNDRNSNFKLVYNTPNVILVRHLLNWTSDRRGGQNHQHHERSWEQCRRGGYCITASALIERTLA</sequence>
<accession>W4GA47</accession>
<protein>
    <submittedName>
        <fullName evidence="1">Uncharacterized protein</fullName>
    </submittedName>
</protein>
<reference evidence="1" key="1">
    <citation type="submission" date="2013-12" db="EMBL/GenBank/DDBJ databases">
        <title>The Genome Sequence of Aphanomyces astaci APO3.</title>
        <authorList>
            <consortium name="The Broad Institute Genomics Platform"/>
            <person name="Russ C."/>
            <person name="Tyler B."/>
            <person name="van West P."/>
            <person name="Dieguez-Uribeondo J."/>
            <person name="Young S.K."/>
            <person name="Zeng Q."/>
            <person name="Gargeya S."/>
            <person name="Fitzgerald M."/>
            <person name="Abouelleil A."/>
            <person name="Alvarado L."/>
            <person name="Chapman S.B."/>
            <person name="Gainer-Dewar J."/>
            <person name="Goldberg J."/>
            <person name="Griggs A."/>
            <person name="Gujja S."/>
            <person name="Hansen M."/>
            <person name="Howarth C."/>
            <person name="Imamovic A."/>
            <person name="Ireland A."/>
            <person name="Larimer J."/>
            <person name="McCowan C."/>
            <person name="Murphy C."/>
            <person name="Pearson M."/>
            <person name="Poon T.W."/>
            <person name="Priest M."/>
            <person name="Roberts A."/>
            <person name="Saif S."/>
            <person name="Shea T."/>
            <person name="Sykes S."/>
            <person name="Wortman J."/>
            <person name="Nusbaum C."/>
            <person name="Birren B."/>
        </authorList>
    </citation>
    <scope>NUCLEOTIDE SEQUENCE [LARGE SCALE GENOMIC DNA]</scope>
    <source>
        <strain evidence="1">APO3</strain>
    </source>
</reference>
<dbReference type="VEuPathDB" id="FungiDB:H257_09682"/>
<dbReference type="RefSeq" id="XP_009834281.1">
    <property type="nucleotide sequence ID" value="XM_009835979.1"/>
</dbReference>
<evidence type="ECO:0000313" key="1">
    <source>
        <dbReference type="EMBL" id="ETV76156.1"/>
    </source>
</evidence>
<dbReference type="EMBL" id="KI913137">
    <property type="protein sequence ID" value="ETV76156.1"/>
    <property type="molecule type" value="Genomic_DNA"/>
</dbReference>
<proteinExistence type="predicted"/>
<organism evidence="1">
    <name type="scientific">Aphanomyces astaci</name>
    <name type="common">Crayfish plague agent</name>
    <dbReference type="NCBI Taxonomy" id="112090"/>
    <lineage>
        <taxon>Eukaryota</taxon>
        <taxon>Sar</taxon>
        <taxon>Stramenopiles</taxon>
        <taxon>Oomycota</taxon>
        <taxon>Saprolegniomycetes</taxon>
        <taxon>Saprolegniales</taxon>
        <taxon>Verrucalvaceae</taxon>
        <taxon>Aphanomyces</taxon>
    </lineage>
</organism>